<protein>
    <submittedName>
        <fullName evidence="1">Uncharacterized protein</fullName>
    </submittedName>
</protein>
<comment type="caution">
    <text evidence="1">The sequence shown here is derived from an EMBL/GenBank/DDBJ whole genome shotgun (WGS) entry which is preliminary data.</text>
</comment>
<sequence length="103" mass="11795">MFLSSNQEQSEETLESQLTNHLQRDEVYYCSKINHGSRLVVIPCPKAVQKKEDIGRWLRWWTGFLELSGPGKLILLYSPSQKYDPIVKMVASESGLNGYLICC</sequence>
<accession>A0ABV0WG57</accession>
<dbReference type="EMBL" id="JAHRIM010042109">
    <property type="protein sequence ID" value="MEQ2267427.1"/>
    <property type="molecule type" value="Genomic_DNA"/>
</dbReference>
<name>A0ABV0WG57_9TELE</name>
<proteinExistence type="predicted"/>
<evidence type="ECO:0000313" key="1">
    <source>
        <dbReference type="EMBL" id="MEQ2267427.1"/>
    </source>
</evidence>
<keyword evidence="2" id="KW-1185">Reference proteome</keyword>
<dbReference type="Proteomes" id="UP001444071">
    <property type="component" value="Unassembled WGS sequence"/>
</dbReference>
<gene>
    <name evidence="1" type="ORF">XENORESO_005903</name>
</gene>
<evidence type="ECO:0000313" key="2">
    <source>
        <dbReference type="Proteomes" id="UP001444071"/>
    </source>
</evidence>
<reference evidence="1 2" key="1">
    <citation type="submission" date="2021-06" db="EMBL/GenBank/DDBJ databases">
        <authorList>
            <person name="Palmer J.M."/>
        </authorList>
    </citation>
    <scope>NUCLEOTIDE SEQUENCE [LARGE SCALE GENOMIC DNA]</scope>
    <source>
        <strain evidence="1 2">XR_2019</strain>
        <tissue evidence="1">Muscle</tissue>
    </source>
</reference>
<organism evidence="1 2">
    <name type="scientific">Xenotaenia resolanae</name>
    <dbReference type="NCBI Taxonomy" id="208358"/>
    <lineage>
        <taxon>Eukaryota</taxon>
        <taxon>Metazoa</taxon>
        <taxon>Chordata</taxon>
        <taxon>Craniata</taxon>
        <taxon>Vertebrata</taxon>
        <taxon>Euteleostomi</taxon>
        <taxon>Actinopterygii</taxon>
        <taxon>Neopterygii</taxon>
        <taxon>Teleostei</taxon>
        <taxon>Neoteleostei</taxon>
        <taxon>Acanthomorphata</taxon>
        <taxon>Ovalentaria</taxon>
        <taxon>Atherinomorphae</taxon>
        <taxon>Cyprinodontiformes</taxon>
        <taxon>Goodeidae</taxon>
        <taxon>Xenotaenia</taxon>
    </lineage>
</organism>